<evidence type="ECO:0000313" key="1">
    <source>
        <dbReference type="EMBL" id="CDN30213.1"/>
    </source>
</evidence>
<sequence>MDYYREYLDTLDDILFEFVSQKERFMLLGKTSANKAVKNTLWSKLILDGTREYYNKCRKQGVSVSELKSEILLLLSQKYGIADDDTAKLIHNDDFTNYDFLRQYKGTIVVFCMNARQIDLWIPIISQNDSSVLMLCNFDTEKSIFADGNFTVLELSFLSDIYIHNSYLERCFTAVFEYANLFTMLINVLKPQQVMVMEGCHFETEILAAVCRPQSIETVCYQQGWPSVMHTRFRDMGYDRFITWGEEFNELWRRYNPAVKFETGCYPYSICKCKIGNAVTFFLQAPIIISDDDYFDQLLQLARYIAIQHSNVIVLIREHPEYRLSTEQKLKFEQMNNVEFVSDIPLYEVFERTLISVSIFSSTIIESLVHNSIPFVLDPTTDGCYYPLVDDWGVEVHSLESAKEKLAELIKDKTLQNKMFRGIEKWRPIYFTQKSIVKIQQ</sequence>
<dbReference type="EMBL" id="HG934468">
    <property type="protein sequence ID" value="CDN30213.1"/>
    <property type="molecule type" value="Genomic_DNA"/>
</dbReference>
<gene>
    <name evidence="1" type="ORF">BN938_0106</name>
</gene>
<dbReference type="KEGG" id="rbc:BN938_0106"/>
<evidence type="ECO:0000313" key="2">
    <source>
        <dbReference type="Proteomes" id="UP000027616"/>
    </source>
</evidence>
<dbReference type="Proteomes" id="UP000027616">
    <property type="component" value="Chromosome I"/>
</dbReference>
<accession>A0A060R8Z1</accession>
<organism evidence="1 2">
    <name type="scientific">Mucinivorans hirudinis</name>
    <dbReference type="NCBI Taxonomy" id="1433126"/>
    <lineage>
        <taxon>Bacteria</taxon>
        <taxon>Pseudomonadati</taxon>
        <taxon>Bacteroidota</taxon>
        <taxon>Bacteroidia</taxon>
        <taxon>Bacteroidales</taxon>
        <taxon>Rikenellaceae</taxon>
        <taxon>Mucinivorans</taxon>
    </lineage>
</organism>
<proteinExistence type="predicted"/>
<protein>
    <submittedName>
        <fullName evidence="1">Uncharacterized protein</fullName>
    </submittedName>
</protein>
<keyword evidence="2" id="KW-1185">Reference proteome</keyword>
<reference evidence="1 2" key="1">
    <citation type="journal article" date="2015" name="Genome Announc.">
        <title>Complete Genome Sequence of the Novel Leech Symbiont Mucinivorans hirudinis M3T.</title>
        <authorList>
            <person name="Nelson M.C."/>
            <person name="Bomar L."/>
            <person name="Graf J."/>
        </authorList>
    </citation>
    <scope>NUCLEOTIDE SEQUENCE [LARGE SCALE GENOMIC DNA]</scope>
    <source>
        <strain evidence="2">M3</strain>
    </source>
</reference>
<dbReference type="STRING" id="1433126.BN938_0106"/>
<dbReference type="HOGENOM" id="CLU_050518_0_0_10"/>
<dbReference type="AlphaFoldDB" id="A0A060R8Z1"/>
<name>A0A060R8Z1_9BACT</name>
<dbReference type="eggNOG" id="ENOG5032WU1">
    <property type="taxonomic scope" value="Bacteria"/>
</dbReference>